<keyword evidence="2" id="KW-1185">Reference proteome</keyword>
<gene>
    <name evidence="1" type="ORF">V6N12_005753</name>
</gene>
<reference evidence="1 2" key="1">
    <citation type="journal article" date="2024" name="G3 (Bethesda)">
        <title>Genome assembly of Hibiscus sabdariffa L. provides insights into metabolisms of medicinal natural products.</title>
        <authorList>
            <person name="Kim T."/>
        </authorList>
    </citation>
    <scope>NUCLEOTIDE SEQUENCE [LARGE SCALE GENOMIC DNA]</scope>
    <source>
        <strain evidence="1">TK-2024</strain>
        <tissue evidence="1">Old leaves</tissue>
    </source>
</reference>
<evidence type="ECO:0000313" key="1">
    <source>
        <dbReference type="EMBL" id="KAK8494624.1"/>
    </source>
</evidence>
<sequence>MVEFDGSPLEPPLVQGVASTEYVETEQERLLIGSNKLKVFNELSVIRDIKSDDIEASTKILLDNDSTKGLLEQPKDKTIIFEVCGDLKGLMEQSQIQGAVLDSFMVAREVEAKSTQVFAQRVKAPSLSSLIYNANLANECDCKDVNNGKENKVTCMNIDGNDGNTKLLTYEDEFDSIDYSKELILQFLRGQPQEVLQTYMMLYVFC</sequence>
<evidence type="ECO:0000313" key="2">
    <source>
        <dbReference type="Proteomes" id="UP001472677"/>
    </source>
</evidence>
<dbReference type="EMBL" id="JBBPBM010000512">
    <property type="protein sequence ID" value="KAK8494624.1"/>
    <property type="molecule type" value="Genomic_DNA"/>
</dbReference>
<accession>A0ABR2AN90</accession>
<proteinExistence type="predicted"/>
<name>A0ABR2AN90_9ROSI</name>
<organism evidence="1 2">
    <name type="scientific">Hibiscus sabdariffa</name>
    <name type="common">roselle</name>
    <dbReference type="NCBI Taxonomy" id="183260"/>
    <lineage>
        <taxon>Eukaryota</taxon>
        <taxon>Viridiplantae</taxon>
        <taxon>Streptophyta</taxon>
        <taxon>Embryophyta</taxon>
        <taxon>Tracheophyta</taxon>
        <taxon>Spermatophyta</taxon>
        <taxon>Magnoliopsida</taxon>
        <taxon>eudicotyledons</taxon>
        <taxon>Gunneridae</taxon>
        <taxon>Pentapetalae</taxon>
        <taxon>rosids</taxon>
        <taxon>malvids</taxon>
        <taxon>Malvales</taxon>
        <taxon>Malvaceae</taxon>
        <taxon>Malvoideae</taxon>
        <taxon>Hibiscus</taxon>
    </lineage>
</organism>
<protein>
    <submittedName>
        <fullName evidence="1">Uncharacterized protein</fullName>
    </submittedName>
</protein>
<dbReference type="Proteomes" id="UP001472677">
    <property type="component" value="Unassembled WGS sequence"/>
</dbReference>
<comment type="caution">
    <text evidence="1">The sequence shown here is derived from an EMBL/GenBank/DDBJ whole genome shotgun (WGS) entry which is preliminary data.</text>
</comment>